<protein>
    <submittedName>
        <fullName evidence="3">Uncharacterized protein</fullName>
    </submittedName>
</protein>
<dbReference type="InterPro" id="IPR046843">
    <property type="entry name" value="LonB_AAA-LID"/>
</dbReference>
<name>A0A382VS85_9ZZZZ</name>
<feature type="domain" description="LonB AAA+ ATPase LID" evidence="2">
    <location>
        <begin position="184"/>
        <end position="247"/>
    </location>
</feature>
<dbReference type="Pfam" id="PF20436">
    <property type="entry name" value="LonB_AAA-LID"/>
    <property type="match status" value="1"/>
</dbReference>
<sequence>ALGIDPFLPFELNVLVDNSAVEKLPIIIEPNPNWGNLFGRIERRAVMGTYVSDHGMLKPGAVHLANGGYLVLNARDVLVAPGVWEGLKRAIRNQEARLEDPAEQSGLFIPQGLRPEPVPLDLKVIVTGDESIYRLLTSSDNEDFWDLFKVKAEFDFRVDLNEENMMAYCAFICRTCEEESLLAFETGGAARVLEFGARQVSDQTKLSTRFGQIKDLLIEADYWARKDDAEMVQDHHVQQAISQKVYRLNLVEERLQEMISDGSLLLDVDGEKVGQINGLAVY</sequence>
<reference evidence="3" key="1">
    <citation type="submission" date="2018-05" db="EMBL/GenBank/DDBJ databases">
        <authorList>
            <person name="Lanie J.A."/>
            <person name="Ng W.-L."/>
            <person name="Kazmierczak K.M."/>
            <person name="Andrzejewski T.M."/>
            <person name="Davidsen T.M."/>
            <person name="Wayne K.J."/>
            <person name="Tettelin H."/>
            <person name="Glass J.I."/>
            <person name="Rusch D."/>
            <person name="Podicherti R."/>
            <person name="Tsui H.-C.T."/>
            <person name="Winkler M.E."/>
        </authorList>
    </citation>
    <scope>NUCLEOTIDE SEQUENCE</scope>
</reference>
<organism evidence="3">
    <name type="scientific">marine metagenome</name>
    <dbReference type="NCBI Taxonomy" id="408172"/>
    <lineage>
        <taxon>unclassified sequences</taxon>
        <taxon>metagenomes</taxon>
        <taxon>ecological metagenomes</taxon>
    </lineage>
</organism>
<evidence type="ECO:0000259" key="2">
    <source>
        <dbReference type="Pfam" id="PF20436"/>
    </source>
</evidence>
<dbReference type="EMBL" id="UINC01154130">
    <property type="protein sequence ID" value="SVD49240.1"/>
    <property type="molecule type" value="Genomic_DNA"/>
</dbReference>
<proteinExistence type="predicted"/>
<dbReference type="InterPro" id="IPR041699">
    <property type="entry name" value="AAA_32"/>
</dbReference>
<dbReference type="Gene3D" id="1.10.8.60">
    <property type="match status" value="1"/>
</dbReference>
<evidence type="ECO:0000313" key="3">
    <source>
        <dbReference type="EMBL" id="SVD49240.1"/>
    </source>
</evidence>
<dbReference type="AlphaFoldDB" id="A0A382VS85"/>
<feature type="domain" description="Lon protease AAA" evidence="1">
    <location>
        <begin position="23"/>
        <end position="155"/>
    </location>
</feature>
<dbReference type="Gene3D" id="3.40.50.300">
    <property type="entry name" value="P-loop containing nucleotide triphosphate hydrolases"/>
    <property type="match status" value="1"/>
</dbReference>
<gene>
    <name evidence="3" type="ORF">METZ01_LOCUS402094</name>
</gene>
<evidence type="ECO:0000259" key="1">
    <source>
        <dbReference type="Pfam" id="PF13654"/>
    </source>
</evidence>
<accession>A0A382VS85</accession>
<feature type="non-terminal residue" evidence="3">
    <location>
        <position position="1"/>
    </location>
</feature>
<feature type="non-terminal residue" evidence="3">
    <location>
        <position position="282"/>
    </location>
</feature>
<dbReference type="Pfam" id="PF13654">
    <property type="entry name" value="AAA_32"/>
    <property type="match status" value="1"/>
</dbReference>
<dbReference type="InterPro" id="IPR027417">
    <property type="entry name" value="P-loop_NTPase"/>
</dbReference>